<dbReference type="PROSITE" id="PS50016">
    <property type="entry name" value="ZF_PHD_2"/>
    <property type="match status" value="2"/>
</dbReference>
<dbReference type="GO" id="GO:0016740">
    <property type="term" value="F:transferase activity"/>
    <property type="evidence" value="ECO:0007669"/>
    <property type="project" value="UniProtKB-KW"/>
</dbReference>
<dbReference type="CDD" id="cd15489">
    <property type="entry name" value="PHD_SF"/>
    <property type="match status" value="1"/>
</dbReference>
<name>A0A8K0H303_9ROSA</name>
<evidence type="ECO:0000256" key="1">
    <source>
        <dbReference type="ARBA" id="ARBA00004123"/>
    </source>
</evidence>
<dbReference type="EMBL" id="VOIH02000006">
    <property type="protein sequence ID" value="KAF3444674.1"/>
    <property type="molecule type" value="Genomic_DNA"/>
</dbReference>
<dbReference type="InterPro" id="IPR019786">
    <property type="entry name" value="Zinc_finger_PHD-type_CS"/>
</dbReference>
<dbReference type="InterPro" id="IPR013083">
    <property type="entry name" value="Znf_RING/FYVE/PHD"/>
</dbReference>
<keyword evidence="3" id="KW-0479">Metal-binding</keyword>
<feature type="domain" description="PHD-type" evidence="13">
    <location>
        <begin position="68"/>
        <end position="119"/>
    </location>
</feature>
<dbReference type="InterPro" id="IPR016177">
    <property type="entry name" value="DNA-bd_dom_sf"/>
</dbReference>
<evidence type="ECO:0000256" key="9">
    <source>
        <dbReference type="ARBA" id="ARBA00023163"/>
    </source>
</evidence>
<evidence type="ECO:0000256" key="5">
    <source>
        <dbReference type="ARBA" id="ARBA00022833"/>
    </source>
</evidence>
<evidence type="ECO:0000256" key="4">
    <source>
        <dbReference type="ARBA" id="ARBA00022771"/>
    </source>
</evidence>
<dbReference type="PROSITE" id="PS01359">
    <property type="entry name" value="ZF_PHD_1"/>
    <property type="match status" value="2"/>
</dbReference>
<evidence type="ECO:0000256" key="2">
    <source>
        <dbReference type="ARBA" id="ARBA00022679"/>
    </source>
</evidence>
<evidence type="ECO:0000256" key="12">
    <source>
        <dbReference type="SAM" id="MobiDB-lite"/>
    </source>
</evidence>
<feature type="domain" description="PHD-type" evidence="13">
    <location>
        <begin position="1283"/>
        <end position="1333"/>
    </location>
</feature>
<dbReference type="CDD" id="cd15519">
    <property type="entry name" value="PHD1_Lid2p_like"/>
    <property type="match status" value="1"/>
</dbReference>
<dbReference type="Pfam" id="PF00628">
    <property type="entry name" value="PHD"/>
    <property type="match status" value="2"/>
</dbReference>
<dbReference type="SMART" id="SM00249">
    <property type="entry name" value="PHD"/>
    <property type="match status" value="2"/>
</dbReference>
<dbReference type="InterPro" id="IPR028942">
    <property type="entry name" value="WHIM1_dom"/>
</dbReference>
<dbReference type="GO" id="GO:0005634">
    <property type="term" value="C:nucleus"/>
    <property type="evidence" value="ECO:0007669"/>
    <property type="project" value="UniProtKB-SubCell"/>
</dbReference>
<evidence type="ECO:0000256" key="10">
    <source>
        <dbReference type="ARBA" id="ARBA00023242"/>
    </source>
</evidence>
<keyword evidence="7" id="KW-0103">Bromodomain</keyword>
<dbReference type="Gene3D" id="1.20.920.10">
    <property type="entry name" value="Bromodomain-like"/>
    <property type="match status" value="1"/>
</dbReference>
<feature type="compositionally biased region" description="Polar residues" evidence="12">
    <location>
        <begin position="1512"/>
        <end position="1524"/>
    </location>
</feature>
<dbReference type="InterPro" id="IPR019787">
    <property type="entry name" value="Znf_PHD-finger"/>
</dbReference>
<sequence>MELTDSSNDELRDSKPVEPARSVLGIDLNEIPSPSETVCDSFEVVRSYYDNPSPPPGGPAGVPGVSRGSACAVCGKPEVRGHVVVCDGCERGFHLGCAGMRGRQALNLDEWVCTECLCRGVKSKRWPLGVKSKRILDINASPPSDCDVEGSEEVLDLRNYTPGGNSFGGNPFGAPVTYSNFLYSGNGFGFHKASGIVTNTVKAGLEDILHHSQIMSKSFEEVDLNSTLGRCRSSSNMAVRLPSSNPSEIFLRALRDFISERHGVLDEGWRVEFKQPMGSCELYAVYCAPDGKTFDSVYEVACYLGLMSNYNSKQPGHGSLSIPEKASLPRKRKATRYPITNGFAESKEAFMGGHPLSNSPSMGFFASTFGNNAKISEAGADESGDSESQQSVEGLPVQFEDFFLLSLGKIDIRPAYHDANCFWPVGFRSCWHDKITGSVFICEVLDGGDSGPVFKVSRYSCSAFRIPIGSTVLSWPRLGHGSCESDEENDNMTCDGDIQMILTDPCPPAEDDILSCLKSCSDRTSDLQMSNGLNLEACLTHEKSGKVLFGEMGLRDEIGEISVEEHSSSAAWRMISQKLINVCSEIFKQKGSLNFFCKHVGNDEDFPNWAMNNDCSKGNYNLLDKFFSSPSSFNIPSVIQADNELESFSDILAKWLDQDRFGLDVEFVQEILEQLPGVQSCSQYQLLGNRNSYSTSLTIGSGLLVIKMGGGVQGKGKEKLDGLFRRSKKAKLVEDHVMNDRQLPLGKQLCSRVPPELVGDVYQVWELFWRFYEILGLKGPLSLEELEEELINPWFDSSDLFEKFEKEMSDNNAINPHGVEHTGLQILSSNGESGREASRENPHAFIHMETGAMKEAAQTRLASVTYSRCSGVALTKAHNSLLRVLVSELQSKVAALVDPNFDSGELKPKRGRKKDVDSSIHLKKTKLNMLPINELTWPELARRYILAVLSMDGNLESAEIAARESGKVFRCLQGDGGVLCGSLTGVAGMEADALLLAEAKKQIFGSLERENYTLTIEEEGSDTNGASEKNLVNNGSIPEWAQLLEPVRKLPTNVGTRIRKCVYDALDKNPPDWARKILEHSISKEVYKGNASGPTKKAVLSVLADVCGEGLPPKSDKRRKKKIVISVSDVIMKQCRIVLRRAAAADDSKVFCNLLGRKLINSSDNDEEGLLGSPAMVSRPLDFRTIDLRLTAGAYGGSHEAFLEDVRELWTIVRNAYADQPDLAELAETLSQNFELLYEKEVVALVHKFAEYAKSECSSVERKKEIDELLSSTSEIPKAPWDEGVCKVCGIDKDDDSVLLCDTCDAEYHTYCLNPPLARIPEGNWYCPSCILVKGMAPDASEKLQVIHRRSGKKYQGEVTRAYMEALTHLAAKMEEKEYWEFTVDERTFLLKFLCDELLNSAVIRQHLEQCAETSTELQQKLRYFSVEWKNLKSREETFVARAAKVDPSMPNAVGKVGKEGLPSSLTNYEKGLGQSHALTDRSNYIGKLADDLQTLEGGREGIGINGPDGHSSGTNSECNTQNPLDAEGQSKDVHADVDDSYAADIPMDSQENDKSFFPIELTGSNSSPHEAEGSDRASGTPGNPQYMARDVSSDPPLYQHGHCDPLDARSNNVAQHVPPVSANESQTDHNELNSIKNNISLLQESIINAESELLKVSVRREFLGSDSWGRLYWASATPSGHSRIIVDGCVDLQYVRKTTDHREKVGKGYFLKSSVPSVVDNQLHQGSKAGCPYQCERNNAVDIHSPWVSYETDSEISELIGWLKDKDPKERELKESILHWQKLRFQGFQRNRVEDQDEVTELSVASNGEKAAFSNCLITKATALLEKRYGPCFELEIPDILKKRGKKARVTNDEKMYRCECLEPIWPCRHHCFACHRSFFSDAELEGHNDGRCNSASLTCEKGKEISDSSKAKGSLKSDTNREECTGEINRIGSVKPGFSGLSAKLIKFQNEGLVCPYGFDEICSKFVTKDSNKDLIQEIGLIGSKGIPSFVPTVSPYLSDSTLALVSPWKDVGVRSDGSEAAERPLSLGNTNMIISGHASLSDRSPRKSSADGIGEVPKSHRTALGCLEQIEVGAGGGRWCVVPQSSLRPLVGKVSQILRRLKINLLDMEAMLPEEALRPSKSHLEKRWAWRGFVKSATTIYEMAQATIILEDMVKTEYLRNEWWYWSSFSAAAKISTISSLALRIYALDAAIIYEKISSNSDPTDNLESSSSIYEQKVMPIADPTEKAKVSRKSNKKRKEPEG</sequence>
<keyword evidence="10" id="KW-0539">Nucleus</keyword>
<dbReference type="GO" id="GO:0048731">
    <property type="term" value="P:system development"/>
    <property type="evidence" value="ECO:0007669"/>
    <property type="project" value="UniProtKB-ARBA"/>
</dbReference>
<dbReference type="SUPFAM" id="SSF47370">
    <property type="entry name" value="Bromodomain"/>
    <property type="match status" value="1"/>
</dbReference>
<dbReference type="PANTHER" id="PTHR47162:SF8">
    <property type="entry name" value="METHYL-CPG-BINDING DOMAIN-CONTAINING PROTEIN 9"/>
    <property type="match status" value="1"/>
</dbReference>
<keyword evidence="6" id="KW-0805">Transcription regulation</keyword>
<feature type="region of interest" description="Disordered" evidence="12">
    <location>
        <begin position="2204"/>
        <end position="2246"/>
    </location>
</feature>
<dbReference type="InterPro" id="IPR011011">
    <property type="entry name" value="Znf_FYVE_PHD"/>
</dbReference>
<dbReference type="Pfam" id="PF01429">
    <property type="entry name" value="MBD"/>
    <property type="match status" value="1"/>
</dbReference>
<dbReference type="Pfam" id="PF15612">
    <property type="entry name" value="WHIM1"/>
    <property type="match status" value="1"/>
</dbReference>
<evidence type="ECO:0000259" key="13">
    <source>
        <dbReference type="PROSITE" id="PS50016"/>
    </source>
</evidence>
<protein>
    <recommendedName>
        <fullName evidence="13">PHD-type domain-containing protein</fullName>
    </recommendedName>
</protein>
<dbReference type="SUPFAM" id="SSF54171">
    <property type="entry name" value="DNA-binding domain"/>
    <property type="match status" value="1"/>
</dbReference>
<reference evidence="14" key="1">
    <citation type="submission" date="2020-03" db="EMBL/GenBank/DDBJ databases">
        <title>A high-quality chromosome-level genome assembly of a woody plant with both climbing and erect habits, Rhamnella rubrinervis.</title>
        <authorList>
            <person name="Lu Z."/>
            <person name="Yang Y."/>
            <person name="Zhu X."/>
            <person name="Sun Y."/>
        </authorList>
    </citation>
    <scope>NUCLEOTIDE SEQUENCE</scope>
    <source>
        <strain evidence="14">BYM</strain>
        <tissue evidence="14">Leaf</tissue>
    </source>
</reference>
<evidence type="ECO:0000256" key="8">
    <source>
        <dbReference type="ARBA" id="ARBA00023125"/>
    </source>
</evidence>
<dbReference type="Proteomes" id="UP000796880">
    <property type="component" value="Unassembled WGS sequence"/>
</dbReference>
<dbReference type="GO" id="GO:0003677">
    <property type="term" value="F:DNA binding"/>
    <property type="evidence" value="ECO:0007669"/>
    <property type="project" value="UniProtKB-KW"/>
</dbReference>
<evidence type="ECO:0000256" key="11">
    <source>
        <dbReference type="PROSITE-ProRule" id="PRU00146"/>
    </source>
</evidence>
<dbReference type="SUPFAM" id="SSF57903">
    <property type="entry name" value="FYVE/PHD zinc finger"/>
    <property type="match status" value="2"/>
</dbReference>
<keyword evidence="4 11" id="KW-0863">Zinc-finger</keyword>
<dbReference type="GO" id="GO:0140993">
    <property type="term" value="F:histone modifying activity"/>
    <property type="evidence" value="ECO:0007669"/>
    <property type="project" value="UniProtKB-ARBA"/>
</dbReference>
<dbReference type="InterPro" id="IPR003888">
    <property type="entry name" value="FYrich_N"/>
</dbReference>
<organism evidence="14 15">
    <name type="scientific">Rhamnella rubrinervis</name>
    <dbReference type="NCBI Taxonomy" id="2594499"/>
    <lineage>
        <taxon>Eukaryota</taxon>
        <taxon>Viridiplantae</taxon>
        <taxon>Streptophyta</taxon>
        <taxon>Embryophyta</taxon>
        <taxon>Tracheophyta</taxon>
        <taxon>Spermatophyta</taxon>
        <taxon>Magnoliopsida</taxon>
        <taxon>eudicotyledons</taxon>
        <taxon>Gunneridae</taxon>
        <taxon>Pentapetalae</taxon>
        <taxon>rosids</taxon>
        <taxon>fabids</taxon>
        <taxon>Rosales</taxon>
        <taxon>Rhamnaceae</taxon>
        <taxon>rhamnoid group</taxon>
        <taxon>Rhamneae</taxon>
        <taxon>Rhamnella</taxon>
    </lineage>
</organism>
<dbReference type="GO" id="GO:0008270">
    <property type="term" value="F:zinc ion binding"/>
    <property type="evidence" value="ECO:0007669"/>
    <property type="project" value="UniProtKB-KW"/>
</dbReference>
<evidence type="ECO:0000256" key="3">
    <source>
        <dbReference type="ARBA" id="ARBA00022723"/>
    </source>
</evidence>
<keyword evidence="8" id="KW-0238">DNA-binding</keyword>
<dbReference type="OrthoDB" id="1903104at2759"/>
<feature type="compositionally biased region" description="Basic residues" evidence="12">
    <location>
        <begin position="2233"/>
        <end position="2246"/>
    </location>
</feature>
<keyword evidence="5" id="KW-0862">Zinc</keyword>
<keyword evidence="9" id="KW-0804">Transcription</keyword>
<accession>A0A8K0H303</accession>
<keyword evidence="15" id="KW-1185">Reference proteome</keyword>
<feature type="region of interest" description="Disordered" evidence="12">
    <location>
        <begin position="1499"/>
        <end position="1532"/>
    </location>
</feature>
<evidence type="ECO:0000313" key="15">
    <source>
        <dbReference type="Proteomes" id="UP000796880"/>
    </source>
</evidence>
<dbReference type="PANTHER" id="PTHR47162">
    <property type="entry name" value="OS02G0192300 PROTEIN"/>
    <property type="match status" value="1"/>
</dbReference>
<dbReference type="InterPro" id="IPR001965">
    <property type="entry name" value="Znf_PHD"/>
</dbReference>
<dbReference type="InterPro" id="IPR003889">
    <property type="entry name" value="FYrich_C"/>
</dbReference>
<feature type="compositionally biased region" description="Polar residues" evidence="12">
    <location>
        <begin position="2204"/>
        <end position="2217"/>
    </location>
</feature>
<gene>
    <name evidence="14" type="ORF">FNV43_RR14367</name>
</gene>
<dbReference type="Gene3D" id="3.30.160.360">
    <property type="match status" value="1"/>
</dbReference>
<dbReference type="PROSITE" id="PS51543">
    <property type="entry name" value="FYRC"/>
    <property type="match status" value="1"/>
</dbReference>
<keyword evidence="2" id="KW-0808">Transferase</keyword>
<dbReference type="Gene3D" id="3.30.40.10">
    <property type="entry name" value="Zinc/RING finger domain, C3HC4 (zinc finger)"/>
    <property type="match status" value="2"/>
</dbReference>
<evidence type="ECO:0000256" key="6">
    <source>
        <dbReference type="ARBA" id="ARBA00023015"/>
    </source>
</evidence>
<dbReference type="PROSITE" id="PS51542">
    <property type="entry name" value="FYRN"/>
    <property type="match status" value="1"/>
</dbReference>
<dbReference type="InterPro" id="IPR036427">
    <property type="entry name" value="Bromodomain-like_sf"/>
</dbReference>
<proteinExistence type="predicted"/>
<evidence type="ECO:0000256" key="7">
    <source>
        <dbReference type="ARBA" id="ARBA00023117"/>
    </source>
</evidence>
<dbReference type="GO" id="GO:0000785">
    <property type="term" value="C:chromatin"/>
    <property type="evidence" value="ECO:0007669"/>
    <property type="project" value="UniProtKB-ARBA"/>
</dbReference>
<dbReference type="InterPro" id="IPR001739">
    <property type="entry name" value="Methyl_CpG_DNA-bd"/>
</dbReference>
<comment type="subcellular location">
    <subcellularLocation>
        <location evidence="1">Nucleus</location>
    </subcellularLocation>
</comment>
<evidence type="ECO:0000313" key="14">
    <source>
        <dbReference type="EMBL" id="KAF3444674.1"/>
    </source>
</evidence>
<comment type="caution">
    <text evidence="14">The sequence shown here is derived from an EMBL/GenBank/DDBJ whole genome shotgun (WGS) entry which is preliminary data.</text>
</comment>
<feature type="region of interest" description="Disordered" evidence="12">
    <location>
        <begin position="1558"/>
        <end position="1612"/>
    </location>
</feature>